<dbReference type="SUPFAM" id="SSF56925">
    <property type="entry name" value="OMPA-like"/>
    <property type="match status" value="1"/>
</dbReference>
<evidence type="ECO:0000313" key="2">
    <source>
        <dbReference type="EMBL" id="RGR96673.1"/>
    </source>
</evidence>
<organism evidence="2 3">
    <name type="scientific">Phocaeicola coprocola</name>
    <dbReference type="NCBI Taxonomy" id="310298"/>
    <lineage>
        <taxon>Bacteria</taxon>
        <taxon>Pseudomonadati</taxon>
        <taxon>Bacteroidota</taxon>
        <taxon>Bacteroidia</taxon>
        <taxon>Bacteroidales</taxon>
        <taxon>Bacteroidaceae</taxon>
        <taxon>Phocaeicola</taxon>
    </lineage>
</organism>
<dbReference type="EMBL" id="QRUU01000025">
    <property type="protein sequence ID" value="RGR96673.1"/>
    <property type="molecule type" value="Genomic_DNA"/>
</dbReference>
<dbReference type="InterPro" id="IPR025665">
    <property type="entry name" value="Beta-barrel_OMP_2"/>
</dbReference>
<proteinExistence type="predicted"/>
<reference evidence="2 3" key="1">
    <citation type="submission" date="2018-08" db="EMBL/GenBank/DDBJ databases">
        <title>A genome reference for cultivated species of the human gut microbiota.</title>
        <authorList>
            <person name="Zou Y."/>
            <person name="Xue W."/>
            <person name="Luo G."/>
        </authorList>
    </citation>
    <scope>NUCLEOTIDE SEQUENCE [LARGE SCALE GENOMIC DNA]</scope>
    <source>
        <strain evidence="2 3">AF24-2</strain>
    </source>
</reference>
<feature type="domain" description="Outer membrane protein beta-barrel" evidence="1">
    <location>
        <begin position="26"/>
        <end position="189"/>
    </location>
</feature>
<dbReference type="Proteomes" id="UP000285864">
    <property type="component" value="Unassembled WGS sequence"/>
</dbReference>
<feature type="non-terminal residue" evidence="2">
    <location>
        <position position="1"/>
    </location>
</feature>
<keyword evidence="3" id="KW-1185">Reference proteome</keyword>
<protein>
    <submittedName>
        <fullName evidence="2">PorT family protein</fullName>
    </submittedName>
</protein>
<evidence type="ECO:0000313" key="3">
    <source>
        <dbReference type="Proteomes" id="UP000285864"/>
    </source>
</evidence>
<dbReference type="InterPro" id="IPR011250">
    <property type="entry name" value="OMP/PagP_B-barrel"/>
</dbReference>
<comment type="caution">
    <text evidence="2">The sequence shown here is derived from an EMBL/GenBank/DDBJ whole genome shotgun (WGS) entry which is preliminary data.</text>
</comment>
<name>A0A412GPK6_9BACT</name>
<dbReference type="AlphaFoldDB" id="A0A412GPK6"/>
<gene>
    <name evidence="2" type="ORF">DWY20_07190</name>
</gene>
<sequence>RRVPTGARLKGDTLKLEVYGLCTLAGFSQAKFDVHAGMSMANITNSDADLKIGYSVGVGMDYAITDMWAFQTGLNFTSKGCKGSEKGVDAKINPVYLDIPLLVAIKLPISEGNTFVVNAGPYVGFGLGGKATVESGGAEVGTKLFKKIDGADEALMNRCAVGLQYGVGFELGYKYLLNLTGQYGFTNMFKKSLTQENNKNLAFMITVGYRF</sequence>
<dbReference type="Gene3D" id="2.40.160.20">
    <property type="match status" value="1"/>
</dbReference>
<evidence type="ECO:0000259" key="1">
    <source>
        <dbReference type="Pfam" id="PF13568"/>
    </source>
</evidence>
<accession>A0A412GPK6</accession>
<dbReference type="Pfam" id="PF13568">
    <property type="entry name" value="OMP_b-brl_2"/>
    <property type="match status" value="1"/>
</dbReference>
<dbReference type="RefSeq" id="WP_147334979.1">
    <property type="nucleotide sequence ID" value="NZ_QRUU01000025.1"/>
</dbReference>